<dbReference type="KEGG" id="rsz:108846427"/>
<dbReference type="GeneID" id="108846427"/>
<dbReference type="Gene3D" id="3.30.70.100">
    <property type="match status" value="2"/>
</dbReference>
<dbReference type="SUPFAM" id="SSF55008">
    <property type="entry name" value="HMA, heavy metal-associated domain"/>
    <property type="match status" value="2"/>
</dbReference>
<keyword evidence="3" id="KW-1185">Reference proteome</keyword>
<dbReference type="PANTHER" id="PTHR46413">
    <property type="entry name" value="HEAVY METAL-ASSOCIATED ISOPRENYLATED PLANT PROTEIN 6"/>
    <property type="match status" value="1"/>
</dbReference>
<dbReference type="CDD" id="cd00371">
    <property type="entry name" value="HMA"/>
    <property type="match status" value="2"/>
</dbReference>
<gene>
    <name evidence="4" type="primary">LOC108846427</name>
    <name evidence="5" type="synonym">LOC130507338</name>
</gene>
<feature type="domain" description="HMA" evidence="2">
    <location>
        <begin position="125"/>
        <end position="188"/>
    </location>
</feature>
<evidence type="ECO:0000256" key="1">
    <source>
        <dbReference type="SAM" id="MobiDB-lite"/>
    </source>
</evidence>
<name>A0A6J0MSN1_RAPSA</name>
<feature type="region of interest" description="Disordered" evidence="1">
    <location>
        <begin position="77"/>
        <end position="123"/>
    </location>
</feature>
<organism evidence="3 4">
    <name type="scientific">Raphanus sativus</name>
    <name type="common">Radish</name>
    <name type="synonym">Raphanus raphanistrum var. sativus</name>
    <dbReference type="NCBI Taxonomy" id="3726"/>
    <lineage>
        <taxon>Eukaryota</taxon>
        <taxon>Viridiplantae</taxon>
        <taxon>Streptophyta</taxon>
        <taxon>Embryophyta</taxon>
        <taxon>Tracheophyta</taxon>
        <taxon>Spermatophyta</taxon>
        <taxon>Magnoliopsida</taxon>
        <taxon>eudicotyledons</taxon>
        <taxon>Gunneridae</taxon>
        <taxon>Pentapetalae</taxon>
        <taxon>rosids</taxon>
        <taxon>malvids</taxon>
        <taxon>Brassicales</taxon>
        <taxon>Brassicaceae</taxon>
        <taxon>Brassiceae</taxon>
        <taxon>Raphanus</taxon>
    </lineage>
</organism>
<dbReference type="Pfam" id="PF00403">
    <property type="entry name" value="HMA"/>
    <property type="match status" value="2"/>
</dbReference>
<dbReference type="AlphaFoldDB" id="A0A6J0MSN1"/>
<accession>A0A6J0MSN1</accession>
<dbReference type="KEGG" id="rsz:130507338"/>
<reference evidence="4 5" key="2">
    <citation type="submission" date="2025-04" db="UniProtKB">
        <authorList>
            <consortium name="RefSeq"/>
        </authorList>
    </citation>
    <scope>IDENTIFICATION</scope>
    <source>
        <tissue evidence="4 5">Leaf</tissue>
    </source>
</reference>
<evidence type="ECO:0000313" key="4">
    <source>
        <dbReference type="RefSeq" id="XP_018475159.1"/>
    </source>
</evidence>
<dbReference type="Proteomes" id="UP000504610">
    <property type="component" value="Chromosome 3"/>
</dbReference>
<dbReference type="InterPro" id="IPR006121">
    <property type="entry name" value="HMA_dom"/>
</dbReference>
<feature type="compositionally biased region" description="Basic and acidic residues" evidence="1">
    <location>
        <begin position="218"/>
        <end position="228"/>
    </location>
</feature>
<evidence type="ECO:0000313" key="3">
    <source>
        <dbReference type="Proteomes" id="UP000504610"/>
    </source>
</evidence>
<protein>
    <submittedName>
        <fullName evidence="4 5">Heavy metal-associated isoprenylated plant protein 3</fullName>
    </submittedName>
</protein>
<proteinExistence type="predicted"/>
<evidence type="ECO:0000259" key="2">
    <source>
        <dbReference type="PROSITE" id="PS50846"/>
    </source>
</evidence>
<dbReference type="InterPro" id="IPR036163">
    <property type="entry name" value="HMA_dom_sf"/>
</dbReference>
<dbReference type="PROSITE" id="PS50846">
    <property type="entry name" value="HMA_2"/>
    <property type="match status" value="2"/>
</dbReference>
<feature type="compositionally biased region" description="Basic and acidic residues" evidence="1">
    <location>
        <begin position="191"/>
        <end position="210"/>
    </location>
</feature>
<dbReference type="InterPro" id="IPR044594">
    <property type="entry name" value="HIPP01/3/5/6"/>
</dbReference>
<sequence length="276" mass="30147">MSKNNNNNKGDGGSEKKTASVTVVLRVNMHCDSCASKIVKSVRAFQGVETVKAESETGKVTVTGVVDPAKLREQLEVKTKKKVELVSPQPNKEKEKDNKNKDSKDKNTSNEDKNKEKKKAKEAPVTTVVLKVDFHCEGCIEKIQKTASKTKGVSGLSLDHEKQLVTVKGTMDVKKLAESLTRKLKRDVEIVAPAKKDKDNGNEKEKESGDKKKRGGGRGKDNAGDKGGEGMNTMEHVAAQPAHGSMYDPDEDGYSNQFYAVARDLLSDENPNCVVM</sequence>
<dbReference type="GO" id="GO:0046872">
    <property type="term" value="F:metal ion binding"/>
    <property type="evidence" value="ECO:0007669"/>
    <property type="project" value="InterPro"/>
</dbReference>
<feature type="domain" description="HMA" evidence="2">
    <location>
        <begin position="20"/>
        <end position="83"/>
    </location>
</feature>
<dbReference type="RefSeq" id="XP_056858030.1">
    <property type="nucleotide sequence ID" value="XM_057002050.1"/>
</dbReference>
<reference evidence="3" key="1">
    <citation type="journal article" date="2019" name="Database">
        <title>The radish genome database (RadishGD): an integrated information resource for radish genomics.</title>
        <authorList>
            <person name="Yu H.J."/>
            <person name="Baek S."/>
            <person name="Lee Y.J."/>
            <person name="Cho A."/>
            <person name="Mun J.H."/>
        </authorList>
    </citation>
    <scope>NUCLEOTIDE SEQUENCE [LARGE SCALE GENOMIC DNA]</scope>
    <source>
        <strain evidence="3">cv. WK10039</strain>
    </source>
</reference>
<dbReference type="OrthoDB" id="773760at2759"/>
<feature type="compositionally biased region" description="Basic and acidic residues" evidence="1">
    <location>
        <begin position="91"/>
        <end position="122"/>
    </location>
</feature>
<dbReference type="PANTHER" id="PTHR46413:SF2">
    <property type="entry name" value="HEAVY METAL-ASSOCIATED ISOPRENYLATED PLANT PROTEIN 3"/>
    <property type="match status" value="1"/>
</dbReference>
<dbReference type="RefSeq" id="XP_018475159.1">
    <property type="nucleotide sequence ID" value="XM_018619657.2"/>
</dbReference>
<feature type="region of interest" description="Disordered" evidence="1">
    <location>
        <begin position="191"/>
        <end position="254"/>
    </location>
</feature>
<evidence type="ECO:0000313" key="5">
    <source>
        <dbReference type="RefSeq" id="XP_056858030.1"/>
    </source>
</evidence>